<feature type="compositionally biased region" description="Polar residues" evidence="1">
    <location>
        <begin position="153"/>
        <end position="164"/>
    </location>
</feature>
<dbReference type="RefSeq" id="WP_025496698.1">
    <property type="nucleotide sequence ID" value="NZ_CABVQC010000076.1"/>
</dbReference>
<organism evidence="3 4">
    <name type="scientific">Burkholderia aenigmatica</name>
    <dbReference type="NCBI Taxonomy" id="2015348"/>
    <lineage>
        <taxon>Bacteria</taxon>
        <taxon>Pseudomonadati</taxon>
        <taxon>Pseudomonadota</taxon>
        <taxon>Betaproteobacteria</taxon>
        <taxon>Burkholderiales</taxon>
        <taxon>Burkholderiaceae</taxon>
        <taxon>Burkholderia</taxon>
        <taxon>Burkholderia cepacia complex</taxon>
    </lineage>
</organism>
<evidence type="ECO:0000256" key="1">
    <source>
        <dbReference type="SAM" id="MobiDB-lite"/>
    </source>
</evidence>
<reference evidence="3 4" key="1">
    <citation type="submission" date="2019-09" db="EMBL/GenBank/DDBJ databases">
        <authorList>
            <person name="Depoorter E."/>
        </authorList>
    </citation>
    <scope>NUCLEOTIDE SEQUENCE [LARGE SCALE GENOMIC DNA]</scope>
    <source>
        <strain evidence="3">LMG 13014</strain>
    </source>
</reference>
<evidence type="ECO:0000313" key="3">
    <source>
        <dbReference type="EMBL" id="VWC44009.1"/>
    </source>
</evidence>
<evidence type="ECO:0000313" key="4">
    <source>
        <dbReference type="Proteomes" id="UP000494261"/>
    </source>
</evidence>
<dbReference type="OrthoDB" id="9135148at2"/>
<evidence type="ECO:0000256" key="2">
    <source>
        <dbReference type="SAM" id="SignalP"/>
    </source>
</evidence>
<name>A0A6P2S503_9BURK</name>
<dbReference type="AlphaFoldDB" id="A0A6P2S503"/>
<gene>
    <name evidence="3" type="ORF">BLA13014_07119</name>
</gene>
<feature type="chain" id="PRO_5026755079" evidence="2">
    <location>
        <begin position="22"/>
        <end position="193"/>
    </location>
</feature>
<protein>
    <submittedName>
        <fullName evidence="3">Uncharacterized protein</fullName>
    </submittedName>
</protein>
<dbReference type="EMBL" id="CABVQC010000076">
    <property type="protein sequence ID" value="VWC44009.1"/>
    <property type="molecule type" value="Genomic_DNA"/>
</dbReference>
<feature type="signal peptide" evidence="2">
    <location>
        <begin position="1"/>
        <end position="21"/>
    </location>
</feature>
<keyword evidence="2" id="KW-0732">Signal</keyword>
<feature type="region of interest" description="Disordered" evidence="1">
    <location>
        <begin position="41"/>
        <end position="80"/>
    </location>
</feature>
<dbReference type="GeneID" id="99664735"/>
<proteinExistence type="predicted"/>
<feature type="region of interest" description="Disordered" evidence="1">
    <location>
        <begin position="150"/>
        <end position="193"/>
    </location>
</feature>
<accession>A0A6P2S503</accession>
<dbReference type="Proteomes" id="UP000494261">
    <property type="component" value="Unassembled WGS sequence"/>
</dbReference>
<sequence>MKVVRVFAGLILSLAWIAGHAAGPSVNDLIEAEATKTLKSLTESDKSAPTPPALSPAQQQSPVLPPAPIPAASDADAGKPKHRDGLFARFGVVPNLSGYLMWNDVIYQVTVGKKIKGYTVVAIDADGANLRSPKGKIKHFESLVDEGFDNGNDKTSQQQAQVTGSPGFATSPLPPSMPTMMPGPRIGGVNGVR</sequence>